<reference evidence="4 5" key="1">
    <citation type="submission" date="2015-10" db="EMBL/GenBank/DDBJ databases">
        <title>Draft genome sequence of Streptomyces bungoensis DSM 41781, type strain for the species Streptomyces bungoensis.</title>
        <authorList>
            <person name="Ruckert C."/>
            <person name="Winkler A."/>
            <person name="Kalinowski J."/>
            <person name="Kampfer P."/>
            <person name="Glaeser S."/>
        </authorList>
    </citation>
    <scope>NUCLEOTIDE SEQUENCE [LARGE SCALE GENOMIC DNA]</scope>
    <source>
        <strain evidence="4 5">DSM 41781</strain>
    </source>
</reference>
<proteinExistence type="predicted"/>
<dbReference type="Proteomes" id="UP000053024">
    <property type="component" value="Unassembled WGS sequence"/>
</dbReference>
<dbReference type="PANTHER" id="PTHR43818:SF11">
    <property type="entry name" value="BCDNA.GH03377"/>
    <property type="match status" value="1"/>
</dbReference>
<dbReference type="Pfam" id="PF22725">
    <property type="entry name" value="GFO_IDH_MocA_C3"/>
    <property type="match status" value="1"/>
</dbReference>
<comment type="caution">
    <text evidence="4">The sequence shown here is derived from an EMBL/GenBank/DDBJ whole genome shotgun (WGS) entry which is preliminary data.</text>
</comment>
<name>A0A101SUV1_9ACTN</name>
<keyword evidence="1" id="KW-0560">Oxidoreductase</keyword>
<dbReference type="InterPro" id="IPR055170">
    <property type="entry name" value="GFO_IDH_MocA-like_dom"/>
</dbReference>
<protein>
    <submittedName>
        <fullName evidence="4">Myo-inositol 2-dehydrogenase</fullName>
    </submittedName>
</protein>
<dbReference type="OrthoDB" id="9792085at2"/>
<evidence type="ECO:0000313" key="5">
    <source>
        <dbReference type="Proteomes" id="UP000053024"/>
    </source>
</evidence>
<dbReference type="PANTHER" id="PTHR43818">
    <property type="entry name" value="BCDNA.GH03377"/>
    <property type="match status" value="1"/>
</dbReference>
<evidence type="ECO:0000259" key="2">
    <source>
        <dbReference type="Pfam" id="PF01408"/>
    </source>
</evidence>
<feature type="domain" description="Gfo/Idh/MocA-like oxidoreductase N-terminal" evidence="2">
    <location>
        <begin position="6"/>
        <end position="132"/>
    </location>
</feature>
<evidence type="ECO:0000256" key="1">
    <source>
        <dbReference type="ARBA" id="ARBA00023002"/>
    </source>
</evidence>
<dbReference type="SUPFAM" id="SSF51735">
    <property type="entry name" value="NAD(P)-binding Rossmann-fold domains"/>
    <property type="match status" value="1"/>
</dbReference>
<dbReference type="RefSeq" id="WP_061926833.1">
    <property type="nucleotide sequence ID" value="NZ_KQ948865.1"/>
</dbReference>
<dbReference type="GO" id="GO:0000166">
    <property type="term" value="F:nucleotide binding"/>
    <property type="evidence" value="ECO:0007669"/>
    <property type="project" value="InterPro"/>
</dbReference>
<dbReference type="AlphaFoldDB" id="A0A101SUV1"/>
<organism evidence="4 5">
    <name type="scientific">Streptomyces bungoensis</name>
    <dbReference type="NCBI Taxonomy" id="285568"/>
    <lineage>
        <taxon>Bacteria</taxon>
        <taxon>Bacillati</taxon>
        <taxon>Actinomycetota</taxon>
        <taxon>Actinomycetes</taxon>
        <taxon>Kitasatosporales</taxon>
        <taxon>Streptomycetaceae</taxon>
        <taxon>Streptomyces</taxon>
    </lineage>
</organism>
<keyword evidence="5" id="KW-1185">Reference proteome</keyword>
<gene>
    <name evidence="4" type="ORF">AQJ66_25940</name>
</gene>
<dbReference type="SUPFAM" id="SSF55347">
    <property type="entry name" value="Glyceraldehyde-3-phosphate dehydrogenase-like, C-terminal domain"/>
    <property type="match status" value="1"/>
</dbReference>
<feature type="domain" description="GFO/IDH/MocA-like oxidoreductase" evidence="3">
    <location>
        <begin position="141"/>
        <end position="285"/>
    </location>
</feature>
<dbReference type="InterPro" id="IPR050463">
    <property type="entry name" value="Gfo/Idh/MocA_oxidrdct_glycsds"/>
</dbReference>
<dbReference type="InterPro" id="IPR036291">
    <property type="entry name" value="NAD(P)-bd_dom_sf"/>
</dbReference>
<accession>A0A101SUV1</accession>
<evidence type="ECO:0000259" key="3">
    <source>
        <dbReference type="Pfam" id="PF22725"/>
    </source>
</evidence>
<dbReference type="EMBL" id="LMWX01000047">
    <property type="protein sequence ID" value="KUN80587.1"/>
    <property type="molecule type" value="Genomic_DNA"/>
</dbReference>
<sequence>MVDALGVAVVGFGWMGRVHTQAYARVRHHYPRLPLRPELVAVAEEVPGRAEEAAERYGFATATRDWREVAADPRVRAVSVTAPNFLHREIGVAMAEAGKHLWIEKPVGLTGEDARAVADAVARAGVQGAVGFNYRNAPAVEAARDLIASGGIGTVTHVRIRLFSDYAAHPDGALTWRYERERGGSGVLGDLASHGADLARFLLGDIASLTADTAVFVPQRARPAGATAGHALASGGEPGPVENEDYVGCLLRFASGARGVLEACRVSVGEQNNYGFEVHGTRGAVFWDFRRMNELGVSRGTAYQDEPVSTVYVGPGDGEFAAFQPGAANAMGYDDLKVIEAHRFLRSIAEGRPYGTTLADAVRSAEVLDAMVVSAESGAWVSLPSS</sequence>
<dbReference type="InterPro" id="IPR000683">
    <property type="entry name" value="Gfo/Idh/MocA-like_OxRdtase_N"/>
</dbReference>
<dbReference type="Gene3D" id="3.40.50.720">
    <property type="entry name" value="NAD(P)-binding Rossmann-like Domain"/>
    <property type="match status" value="1"/>
</dbReference>
<evidence type="ECO:0000313" key="4">
    <source>
        <dbReference type="EMBL" id="KUN80587.1"/>
    </source>
</evidence>
<dbReference type="Gene3D" id="3.30.360.10">
    <property type="entry name" value="Dihydrodipicolinate Reductase, domain 2"/>
    <property type="match status" value="1"/>
</dbReference>
<dbReference type="STRING" id="285568.AQJ66_25940"/>
<dbReference type="GO" id="GO:0016491">
    <property type="term" value="F:oxidoreductase activity"/>
    <property type="evidence" value="ECO:0007669"/>
    <property type="project" value="UniProtKB-KW"/>
</dbReference>
<dbReference type="Pfam" id="PF01408">
    <property type="entry name" value="GFO_IDH_MocA"/>
    <property type="match status" value="1"/>
</dbReference>